<protein>
    <submittedName>
        <fullName evidence="1">XRE family transcriptional regulator</fullName>
    </submittedName>
</protein>
<proteinExistence type="predicted"/>
<evidence type="ECO:0000313" key="1">
    <source>
        <dbReference type="EMBL" id="RAX40700.1"/>
    </source>
</evidence>
<organism evidence="1 2">
    <name type="scientific">Rhizobium tropici</name>
    <dbReference type="NCBI Taxonomy" id="398"/>
    <lineage>
        <taxon>Bacteria</taxon>
        <taxon>Pseudomonadati</taxon>
        <taxon>Pseudomonadota</taxon>
        <taxon>Alphaproteobacteria</taxon>
        <taxon>Hyphomicrobiales</taxon>
        <taxon>Rhizobiaceae</taxon>
        <taxon>Rhizobium/Agrobacterium group</taxon>
        <taxon>Rhizobium</taxon>
    </lineage>
</organism>
<accession>A0A329YJL0</accession>
<dbReference type="Proteomes" id="UP000251205">
    <property type="component" value="Unassembled WGS sequence"/>
</dbReference>
<evidence type="ECO:0000313" key="2">
    <source>
        <dbReference type="Proteomes" id="UP000251205"/>
    </source>
</evidence>
<dbReference type="InterPro" id="IPR001387">
    <property type="entry name" value="Cro/C1-type_HTH"/>
</dbReference>
<dbReference type="CDD" id="cd00093">
    <property type="entry name" value="HTH_XRE"/>
    <property type="match status" value="1"/>
</dbReference>
<dbReference type="AlphaFoldDB" id="A0A329YJL0"/>
<dbReference type="GO" id="GO:0003677">
    <property type="term" value="F:DNA binding"/>
    <property type="evidence" value="ECO:0007669"/>
    <property type="project" value="InterPro"/>
</dbReference>
<dbReference type="OrthoDB" id="3480230at2"/>
<dbReference type="EMBL" id="QMKK01000037">
    <property type="protein sequence ID" value="RAX40700.1"/>
    <property type="molecule type" value="Genomic_DNA"/>
</dbReference>
<comment type="caution">
    <text evidence="1">The sequence shown here is derived from an EMBL/GenBank/DDBJ whole genome shotgun (WGS) entry which is preliminary data.</text>
</comment>
<gene>
    <name evidence="1" type="ORF">DQ393_15070</name>
</gene>
<dbReference type="InterPro" id="IPR010982">
    <property type="entry name" value="Lambda_DNA-bd_dom_sf"/>
</dbReference>
<name>A0A329YJL0_RHITR</name>
<dbReference type="SUPFAM" id="SSF47413">
    <property type="entry name" value="lambda repressor-like DNA-binding domains"/>
    <property type="match status" value="1"/>
</dbReference>
<dbReference type="RefSeq" id="WP_112342642.1">
    <property type="nucleotide sequence ID" value="NZ_QMKK01000037.1"/>
</dbReference>
<sequence length="141" mass="15656">MVRKSSIDTDWFHQKLASRGETISGLGRFLNMDKSAASRMLAGERKMSAEEQDLIAQFLGVSILDVAAHRAISRYGFKEMKQPDFTYGKMPLPDKEASGIANGNQKPHPIFGCMKGTMTIAADLDLTAPIDVEWSDKLYNE</sequence>
<reference evidence="1 2" key="1">
    <citation type="submission" date="2018-06" db="EMBL/GenBank/DDBJ databases">
        <title>Whole Genome Sequence of an efficient microsymbiont, Rhizobium tropici.</title>
        <authorList>
            <person name="Srinivasan R."/>
            <person name="Singh H.V."/>
            <person name="Srivastava R."/>
            <person name="Kumari B."/>
            <person name="Radhakrishna A."/>
        </authorList>
    </citation>
    <scope>NUCLEOTIDE SEQUENCE [LARGE SCALE GENOMIC DNA]</scope>
    <source>
        <strain evidence="1 2">IGFRI Rhizo-19</strain>
    </source>
</reference>